<protein>
    <recommendedName>
        <fullName evidence="2">Ricin B lectin domain-containing protein</fullName>
    </recommendedName>
</protein>
<reference evidence="4" key="1">
    <citation type="journal article" date="2019" name="Int. J. Syst. Evol. Microbiol.">
        <title>The Global Catalogue of Microorganisms (GCM) 10K type strain sequencing project: providing services to taxonomists for standard genome sequencing and annotation.</title>
        <authorList>
            <consortium name="The Broad Institute Genomics Platform"/>
            <consortium name="The Broad Institute Genome Sequencing Center for Infectious Disease"/>
            <person name="Wu L."/>
            <person name="Ma J."/>
        </authorList>
    </citation>
    <scope>NUCLEOTIDE SEQUENCE [LARGE SCALE GENOMIC DNA]</scope>
    <source>
        <strain evidence="4">JCM 16924</strain>
    </source>
</reference>
<feature type="compositionally biased region" description="Low complexity" evidence="1">
    <location>
        <begin position="319"/>
        <end position="330"/>
    </location>
</feature>
<dbReference type="RefSeq" id="WP_345561059.1">
    <property type="nucleotide sequence ID" value="NZ_BAAAZX010000002.1"/>
</dbReference>
<dbReference type="SUPFAM" id="SSF50370">
    <property type="entry name" value="Ricin B-like lectins"/>
    <property type="match status" value="1"/>
</dbReference>
<dbReference type="SMART" id="SM00458">
    <property type="entry name" value="RICIN"/>
    <property type="match status" value="1"/>
</dbReference>
<name>A0ABP7Q9G9_9ACTN</name>
<feature type="compositionally biased region" description="Low complexity" evidence="1">
    <location>
        <begin position="337"/>
        <end position="355"/>
    </location>
</feature>
<proteinExistence type="predicted"/>
<evidence type="ECO:0000313" key="4">
    <source>
        <dbReference type="Proteomes" id="UP001500456"/>
    </source>
</evidence>
<dbReference type="InterPro" id="IPR000772">
    <property type="entry name" value="Ricin_B_lectin"/>
</dbReference>
<evidence type="ECO:0000313" key="3">
    <source>
        <dbReference type="EMBL" id="GAA3978411.1"/>
    </source>
</evidence>
<accession>A0ABP7Q9G9</accession>
<evidence type="ECO:0000259" key="2">
    <source>
        <dbReference type="SMART" id="SM00458"/>
    </source>
</evidence>
<dbReference type="Gene3D" id="2.80.10.50">
    <property type="match status" value="1"/>
</dbReference>
<dbReference type="Pfam" id="PF00652">
    <property type="entry name" value="Ricin_B_lectin"/>
    <property type="match status" value="1"/>
</dbReference>
<feature type="region of interest" description="Disordered" evidence="1">
    <location>
        <begin position="315"/>
        <end position="387"/>
    </location>
</feature>
<evidence type="ECO:0000256" key="1">
    <source>
        <dbReference type="SAM" id="MobiDB-lite"/>
    </source>
</evidence>
<feature type="domain" description="Ricin B lectin" evidence="2">
    <location>
        <begin position="384"/>
        <end position="512"/>
    </location>
</feature>
<feature type="region of interest" description="Disordered" evidence="1">
    <location>
        <begin position="1"/>
        <end position="20"/>
    </location>
</feature>
<organism evidence="3 4">
    <name type="scientific">Streptomyces plumbiresistens</name>
    <dbReference type="NCBI Taxonomy" id="511811"/>
    <lineage>
        <taxon>Bacteria</taxon>
        <taxon>Bacillati</taxon>
        <taxon>Actinomycetota</taxon>
        <taxon>Actinomycetes</taxon>
        <taxon>Kitasatosporales</taxon>
        <taxon>Streptomycetaceae</taxon>
        <taxon>Streptomyces</taxon>
    </lineage>
</organism>
<dbReference type="EMBL" id="BAAAZX010000002">
    <property type="protein sequence ID" value="GAA3978411.1"/>
    <property type="molecule type" value="Genomic_DNA"/>
</dbReference>
<dbReference type="Proteomes" id="UP001500456">
    <property type="component" value="Unassembled WGS sequence"/>
</dbReference>
<dbReference type="PROSITE" id="PS50231">
    <property type="entry name" value="RICIN_B_LECTIN"/>
    <property type="match status" value="1"/>
</dbReference>
<sequence>MAGADGIDGGEGEASGSGPYAAAPDARLTELLRADPTTAYLALQELRARHRTPVLAYARLCATSDSTARQLAAQAFTLAARETARGIDPGVPWRHRLLLLTVRVAASWATDERSASLDASLLLVLNTTGADGPTPPLLGPFQSLPSRAQGLIWYGVLERESPSRTAGYLGLTREDVTYGTDQALQSMAQACLRSRLAGSDDPHCGDFRRLIEEAVRPDSPRESPDLHAHMAHCAHCTTAYEELSALRDAPRTALAEGLLPWAGPAYAAREGRAARSVESRKAPGTWQPSRRLVLTSAALGVAVAPLLLFLVTQGGGSAPQGSAGAAVTTPANPPPVTVTATVSATPSPSATSKSPSPSPTRSSPPPRTPTVTPTPTPSPFRPPGGTYAQVVNVASGRCLDVSGTFEKGTDVITAPCDTSSSQRWRVDADRGVLQSSADPDFCLDSRGDVDKGVGIWECESLEGSNGDNLRFTVDDDGVIRPTIAIATALTPVGGGLSLEPLSGGAGQRWRAGAG</sequence>
<gene>
    <name evidence="3" type="ORF">GCM10022232_07780</name>
</gene>
<dbReference type="InterPro" id="IPR035992">
    <property type="entry name" value="Ricin_B-like_lectins"/>
</dbReference>
<comment type="caution">
    <text evidence="3">The sequence shown here is derived from an EMBL/GenBank/DDBJ whole genome shotgun (WGS) entry which is preliminary data.</text>
</comment>
<keyword evidence="4" id="KW-1185">Reference proteome</keyword>
<feature type="compositionally biased region" description="Pro residues" evidence="1">
    <location>
        <begin position="356"/>
        <end position="382"/>
    </location>
</feature>
<feature type="compositionally biased region" description="Gly residues" evidence="1">
    <location>
        <begin position="1"/>
        <end position="15"/>
    </location>
</feature>